<evidence type="ECO:0000259" key="2">
    <source>
        <dbReference type="PROSITE" id="PS50894"/>
    </source>
</evidence>
<evidence type="ECO:0000256" key="1">
    <source>
        <dbReference type="PROSITE-ProRule" id="PRU00110"/>
    </source>
</evidence>
<dbReference type="PANTHER" id="PTHR43395">
    <property type="entry name" value="SENSOR HISTIDINE KINASE CHEA"/>
    <property type="match status" value="1"/>
</dbReference>
<name>A0A7K3NN41_9BACT</name>
<dbReference type="InterPro" id="IPR051315">
    <property type="entry name" value="Bact_Chemotaxis_CheA"/>
</dbReference>
<dbReference type="GO" id="GO:0000160">
    <property type="term" value="P:phosphorelay signal transduction system"/>
    <property type="evidence" value="ECO:0007669"/>
    <property type="project" value="InterPro"/>
</dbReference>
<dbReference type="RefSeq" id="WP_211922190.1">
    <property type="nucleotide sequence ID" value="NZ_JAAGRQ010000054.1"/>
</dbReference>
<dbReference type="Pfam" id="PF01627">
    <property type="entry name" value="Hpt"/>
    <property type="match status" value="1"/>
</dbReference>
<reference evidence="3 4" key="1">
    <citation type="submission" date="2020-02" db="EMBL/GenBank/DDBJ databases">
        <title>Comparative genomics of sulfur disproportionating microorganisms.</title>
        <authorList>
            <person name="Ward L.M."/>
            <person name="Bertran E."/>
            <person name="Johnston D.T."/>
        </authorList>
    </citation>
    <scope>NUCLEOTIDE SEQUENCE [LARGE SCALE GENOMIC DNA]</scope>
    <source>
        <strain evidence="3 4">DSM 3696</strain>
    </source>
</reference>
<proteinExistence type="predicted"/>
<comment type="caution">
    <text evidence="3">The sequence shown here is derived from an EMBL/GenBank/DDBJ whole genome shotgun (WGS) entry which is preliminary data.</text>
</comment>
<feature type="domain" description="HPt" evidence="2">
    <location>
        <begin position="3"/>
        <end position="107"/>
    </location>
</feature>
<dbReference type="PROSITE" id="PS50894">
    <property type="entry name" value="HPT"/>
    <property type="match status" value="1"/>
</dbReference>
<dbReference type="CDD" id="cd00088">
    <property type="entry name" value="HPT"/>
    <property type="match status" value="1"/>
</dbReference>
<dbReference type="Gene3D" id="1.20.120.160">
    <property type="entry name" value="HPT domain"/>
    <property type="match status" value="1"/>
</dbReference>
<feature type="modified residue" description="Phosphohistidine" evidence="1">
    <location>
        <position position="50"/>
    </location>
</feature>
<dbReference type="InterPro" id="IPR008207">
    <property type="entry name" value="Sig_transdc_His_kin_Hpt_dom"/>
</dbReference>
<gene>
    <name evidence="3" type="ORF">G3N56_12750</name>
</gene>
<dbReference type="Proteomes" id="UP000469724">
    <property type="component" value="Unassembled WGS sequence"/>
</dbReference>
<protein>
    <submittedName>
        <fullName evidence="3">Chemotaxis protein CheA</fullName>
    </submittedName>
</protein>
<dbReference type="SMART" id="SM00073">
    <property type="entry name" value="HPT"/>
    <property type="match status" value="1"/>
</dbReference>
<keyword evidence="4" id="KW-1185">Reference proteome</keyword>
<dbReference type="GO" id="GO:0004672">
    <property type="term" value="F:protein kinase activity"/>
    <property type="evidence" value="ECO:0007669"/>
    <property type="project" value="UniProtKB-ARBA"/>
</dbReference>
<dbReference type="SUPFAM" id="SSF47226">
    <property type="entry name" value="Histidine-containing phosphotransfer domain, HPT domain"/>
    <property type="match status" value="1"/>
</dbReference>
<keyword evidence="1" id="KW-0597">Phosphoprotein</keyword>
<organism evidence="3 4">
    <name type="scientific">Desulfolutivibrio sulfodismutans</name>
    <dbReference type="NCBI Taxonomy" id="63561"/>
    <lineage>
        <taxon>Bacteria</taxon>
        <taxon>Pseudomonadati</taxon>
        <taxon>Thermodesulfobacteriota</taxon>
        <taxon>Desulfovibrionia</taxon>
        <taxon>Desulfovibrionales</taxon>
        <taxon>Desulfovibrionaceae</taxon>
        <taxon>Desulfolutivibrio</taxon>
    </lineage>
</organism>
<dbReference type="InterPro" id="IPR036641">
    <property type="entry name" value="HPT_dom_sf"/>
</dbReference>
<evidence type="ECO:0000313" key="4">
    <source>
        <dbReference type="Proteomes" id="UP000469724"/>
    </source>
</evidence>
<sequence length="136" mass="14892">MSQDFMDPELFADFIVEAKEHLETIEPNLLELEKNPGNLGLLNEIFRPMHSLKGASGFLGLNQINGLAHKSENILDELRKGKLAVTAEIMDVILAATDSLRTMIDNLEQTGVEGEVDTSPVISRIAAILALSLIHT</sequence>
<dbReference type="PANTHER" id="PTHR43395:SF1">
    <property type="entry name" value="CHEMOTAXIS PROTEIN CHEA"/>
    <property type="match status" value="1"/>
</dbReference>
<evidence type="ECO:0000313" key="3">
    <source>
        <dbReference type="EMBL" id="NDY57601.1"/>
    </source>
</evidence>
<accession>A0A7K3NN41</accession>
<dbReference type="AlphaFoldDB" id="A0A7K3NN41"/>
<dbReference type="EMBL" id="JAAGRQ010000054">
    <property type="protein sequence ID" value="NDY57601.1"/>
    <property type="molecule type" value="Genomic_DNA"/>
</dbReference>
<feature type="non-terminal residue" evidence="3">
    <location>
        <position position="136"/>
    </location>
</feature>